<name>C4GAT1_9FIRM</name>
<dbReference type="HOGENOM" id="CLU_2467302_0_0_9"/>
<comment type="caution">
    <text evidence="1">The sequence shown here is derived from an EMBL/GenBank/DDBJ whole genome shotgun (WGS) entry which is preliminary data.</text>
</comment>
<organism evidence="1 2">
    <name type="scientific">Shuttleworthella satelles DSM 14600</name>
    <dbReference type="NCBI Taxonomy" id="626523"/>
    <lineage>
        <taxon>Bacteria</taxon>
        <taxon>Bacillati</taxon>
        <taxon>Bacillota</taxon>
        <taxon>Clostridia</taxon>
        <taxon>Lachnospirales</taxon>
        <taxon>Lachnospiraceae</taxon>
        <taxon>Shuttleworthella</taxon>
    </lineage>
</organism>
<evidence type="ECO:0000313" key="1">
    <source>
        <dbReference type="EMBL" id="EEP28224.1"/>
    </source>
</evidence>
<dbReference type="Proteomes" id="UP000003494">
    <property type="component" value="Unassembled WGS sequence"/>
</dbReference>
<dbReference type="AlphaFoldDB" id="C4GAT1"/>
<evidence type="ECO:0000313" key="2">
    <source>
        <dbReference type="Proteomes" id="UP000003494"/>
    </source>
</evidence>
<proteinExistence type="predicted"/>
<accession>C4GAT1</accession>
<dbReference type="EMBL" id="ACIP02000002">
    <property type="protein sequence ID" value="EEP28224.1"/>
    <property type="molecule type" value="Genomic_DNA"/>
</dbReference>
<protein>
    <submittedName>
        <fullName evidence="1">Uncharacterized protein</fullName>
    </submittedName>
</protein>
<sequence>MMRKSDCCHPDGQETWVKWWHRYNAADRITKVDMLAKVEGVSYGRYMVMLTCGQVTREESLEKAKTKYKKNRKLISVKQQDEEAAVDA</sequence>
<dbReference type="STRING" id="626523.GCWU000342_01032"/>
<keyword evidence="2" id="KW-1185">Reference proteome</keyword>
<gene>
    <name evidence="1" type="ORF">GCWU000342_01032</name>
</gene>
<reference evidence="1" key="1">
    <citation type="submission" date="2009-04" db="EMBL/GenBank/DDBJ databases">
        <authorList>
            <person name="Weinstock G."/>
            <person name="Sodergren E."/>
            <person name="Clifton S."/>
            <person name="Fulton L."/>
            <person name="Fulton B."/>
            <person name="Courtney L."/>
            <person name="Fronick C."/>
            <person name="Harrison M."/>
            <person name="Strong C."/>
            <person name="Farmer C."/>
            <person name="Delahaunty K."/>
            <person name="Markovic C."/>
            <person name="Hall O."/>
            <person name="Minx P."/>
            <person name="Tomlinson C."/>
            <person name="Mitreva M."/>
            <person name="Nelson J."/>
            <person name="Hou S."/>
            <person name="Wollam A."/>
            <person name="Pepin K.H."/>
            <person name="Johnson M."/>
            <person name="Bhonagiri V."/>
            <person name="Nash W.E."/>
            <person name="Warren W."/>
            <person name="Chinwalla A."/>
            <person name="Mardis E.R."/>
            <person name="Wilson R.K."/>
        </authorList>
    </citation>
    <scope>NUCLEOTIDE SEQUENCE [LARGE SCALE GENOMIC DNA]</scope>
    <source>
        <strain evidence="1">DSM 14600</strain>
    </source>
</reference>